<dbReference type="Proteomes" id="UP000516093">
    <property type="component" value="Chromosome"/>
</dbReference>
<keyword evidence="4 5" id="KW-0472">Membrane</keyword>
<keyword evidence="2 5" id="KW-0812">Transmembrane</keyword>
<keyword evidence="3 5" id="KW-1133">Transmembrane helix</keyword>
<dbReference type="RefSeq" id="WP_187732068.1">
    <property type="nucleotide sequence ID" value="NZ_BMFN01000002.1"/>
</dbReference>
<dbReference type="InterPro" id="IPR032808">
    <property type="entry name" value="DoxX"/>
</dbReference>
<feature type="transmembrane region" description="Helical" evidence="5">
    <location>
        <begin position="90"/>
        <end position="111"/>
    </location>
</feature>
<gene>
    <name evidence="6" type="ORF">H9L05_17875</name>
</gene>
<dbReference type="GO" id="GO:0016020">
    <property type="term" value="C:membrane"/>
    <property type="evidence" value="ECO:0007669"/>
    <property type="project" value="UniProtKB-SubCell"/>
</dbReference>
<organism evidence="6 7">
    <name type="scientific">Hymenobacter qilianensis</name>
    <dbReference type="NCBI Taxonomy" id="1385715"/>
    <lineage>
        <taxon>Bacteria</taxon>
        <taxon>Pseudomonadati</taxon>
        <taxon>Bacteroidota</taxon>
        <taxon>Cytophagia</taxon>
        <taxon>Cytophagales</taxon>
        <taxon>Hymenobacteraceae</taxon>
        <taxon>Hymenobacter</taxon>
    </lineage>
</organism>
<dbReference type="KEGG" id="hqi:H9L05_17875"/>
<accession>A0A7H0GU30</accession>
<reference evidence="6 7" key="1">
    <citation type="submission" date="2020-08" db="EMBL/GenBank/DDBJ databases">
        <title>Genome sequence of Hymenobacter qilianensis JCM 19763T.</title>
        <authorList>
            <person name="Hyun D.-W."/>
            <person name="Bae J.-W."/>
        </authorList>
    </citation>
    <scope>NUCLEOTIDE SEQUENCE [LARGE SCALE GENOMIC DNA]</scope>
    <source>
        <strain evidence="6 7">JCM 19763</strain>
    </source>
</reference>
<evidence type="ECO:0000313" key="6">
    <source>
        <dbReference type="EMBL" id="QNP51796.1"/>
    </source>
</evidence>
<evidence type="ECO:0000256" key="2">
    <source>
        <dbReference type="ARBA" id="ARBA00022692"/>
    </source>
</evidence>
<dbReference type="AlphaFoldDB" id="A0A7H0GU30"/>
<evidence type="ECO:0000256" key="1">
    <source>
        <dbReference type="ARBA" id="ARBA00004141"/>
    </source>
</evidence>
<sequence length="208" mass="24028">MLARRPTKVHLWDYFILTARVLLAFTFISYGYSKLTGGQFGLTPTQAALPVSRLTLFKLAWYVFDHEPFRSFVGVSQILAGLLLLWNRTALLGALLLLPIAANVLIIDITYLKMPGFYWRLSYYIGLIFLIFWHYRARMLVVFHTVTKGLTTRFTYPWWAYGLLPVAAIGAEIAGALPRFFFYLMTSPRKTWDGLVYLWDTIMQHLVS</sequence>
<comment type="subcellular location">
    <subcellularLocation>
        <location evidence="1">Membrane</location>
        <topology evidence="1">Multi-pass membrane protein</topology>
    </subcellularLocation>
</comment>
<proteinExistence type="predicted"/>
<keyword evidence="7" id="KW-1185">Reference proteome</keyword>
<evidence type="ECO:0000313" key="7">
    <source>
        <dbReference type="Proteomes" id="UP000516093"/>
    </source>
</evidence>
<name>A0A7H0GU30_9BACT</name>
<evidence type="ECO:0000256" key="3">
    <source>
        <dbReference type="ARBA" id="ARBA00022989"/>
    </source>
</evidence>
<feature type="transmembrane region" description="Helical" evidence="5">
    <location>
        <begin position="158"/>
        <end position="182"/>
    </location>
</feature>
<protein>
    <submittedName>
        <fullName evidence="6">DoxX family membrane protein</fullName>
    </submittedName>
</protein>
<dbReference type="EMBL" id="CP060784">
    <property type="protein sequence ID" value="QNP51796.1"/>
    <property type="molecule type" value="Genomic_DNA"/>
</dbReference>
<evidence type="ECO:0000256" key="5">
    <source>
        <dbReference type="SAM" id="Phobius"/>
    </source>
</evidence>
<feature type="transmembrane region" description="Helical" evidence="5">
    <location>
        <begin position="12"/>
        <end position="32"/>
    </location>
</feature>
<dbReference type="Pfam" id="PF07681">
    <property type="entry name" value="DoxX"/>
    <property type="match status" value="1"/>
</dbReference>
<evidence type="ECO:0000256" key="4">
    <source>
        <dbReference type="ARBA" id="ARBA00023136"/>
    </source>
</evidence>
<feature type="transmembrane region" description="Helical" evidence="5">
    <location>
        <begin position="123"/>
        <end position="146"/>
    </location>
</feature>